<evidence type="ECO:0000313" key="9">
    <source>
        <dbReference type="Proteomes" id="UP000761534"/>
    </source>
</evidence>
<keyword evidence="3" id="KW-0328">Glycosyltransferase</keyword>
<dbReference type="Proteomes" id="UP000761534">
    <property type="component" value="Unassembled WGS sequence"/>
</dbReference>
<feature type="chain" id="PRO_5024799101" description="Glycosyltransferase family 15 protein" evidence="7">
    <location>
        <begin position="19"/>
        <end position="412"/>
    </location>
</feature>
<evidence type="ECO:0000256" key="6">
    <source>
        <dbReference type="PIRSR" id="PIRSR018153-1"/>
    </source>
</evidence>
<keyword evidence="9" id="KW-1185">Reference proteome</keyword>
<name>A0A642VCG3_9ASCO</name>
<protein>
    <recommendedName>
        <fullName evidence="10">Glycosyltransferase family 15 protein</fullName>
    </recommendedName>
</protein>
<feature type="signal peptide" evidence="7">
    <location>
        <begin position="1"/>
        <end position="18"/>
    </location>
</feature>
<dbReference type="GO" id="GO:0000032">
    <property type="term" value="P:cell wall mannoprotein biosynthetic process"/>
    <property type="evidence" value="ECO:0007669"/>
    <property type="project" value="TreeGrafter"/>
</dbReference>
<evidence type="ECO:0000313" key="8">
    <source>
        <dbReference type="EMBL" id="KAA8916154.1"/>
    </source>
</evidence>
<reference evidence="8" key="1">
    <citation type="journal article" date="2019" name="G3 (Bethesda)">
        <title>Genome Assemblies of Two Rare Opportunistic Yeast Pathogens: Diutina rugosa (syn. Candida rugosa) and Trichomonascus ciferrii (syn. Candida ciferrii).</title>
        <authorList>
            <person name="Mixao V."/>
            <person name="Saus E."/>
            <person name="Hansen A.P."/>
            <person name="Lass-Florl C."/>
            <person name="Gabaldon T."/>
        </authorList>
    </citation>
    <scope>NUCLEOTIDE SEQUENCE</scope>
    <source>
        <strain evidence="8">CBS 4856</strain>
    </source>
</reference>
<evidence type="ECO:0000256" key="5">
    <source>
        <dbReference type="ARBA" id="ARBA00022968"/>
    </source>
</evidence>
<dbReference type="AlphaFoldDB" id="A0A642VCG3"/>
<dbReference type="GO" id="GO:0005794">
    <property type="term" value="C:Golgi apparatus"/>
    <property type="evidence" value="ECO:0007669"/>
    <property type="project" value="TreeGrafter"/>
</dbReference>
<keyword evidence="5" id="KW-0812">Transmembrane</keyword>
<evidence type="ECO:0000256" key="2">
    <source>
        <dbReference type="ARBA" id="ARBA00007677"/>
    </source>
</evidence>
<dbReference type="InterPro" id="IPR002685">
    <property type="entry name" value="Glyco_trans_15"/>
</dbReference>
<evidence type="ECO:0000256" key="7">
    <source>
        <dbReference type="SAM" id="SignalP"/>
    </source>
</evidence>
<sequence>MGGMRWLARAAFFVGLLAILVSFFGGLQENGSLEKIKERVVGRLWAEEGAGEKVIYDITYMPEVPVDNKNRTQIGKEKATLFMLVRNWELHEALDSMRKIEDRFNRKYRYPWTFLNDEEFTDEFKALTKGMASGEVDYGFIDPKIWNKPDFIDDEIMQANMEDMERREVVYGGSLSYRNMCRFNSGHFFRQPIVDKYDWYWRVEPGIDFYCDVNYDPFEFMRINNKKYGFVITIYEYVDTIPTLWNVSEEFFKAHPEYLAKDNALEFVTDKTQLRRFDLDLHSGNDYNLCHFWSNFEIGNLNFFRSREYVEFFEHLDKSGGFYYERWGDAPVHTIGLSAFLNRSEIHHFSDFGYKHEPYHRCPKDDASVLSGRCLCPRNHDEDVDFADFSCLPKWWYHAGRYFLFNFTEKPM</sequence>
<keyword evidence="5" id="KW-0735">Signal-anchor</keyword>
<dbReference type="GO" id="GO:0000026">
    <property type="term" value="F:alpha-1,2-mannosyltransferase activity"/>
    <property type="evidence" value="ECO:0007669"/>
    <property type="project" value="TreeGrafter"/>
</dbReference>
<dbReference type="GO" id="GO:0006493">
    <property type="term" value="P:protein O-linked glycosylation"/>
    <property type="evidence" value="ECO:0007669"/>
    <property type="project" value="TreeGrafter"/>
</dbReference>
<dbReference type="VEuPathDB" id="FungiDB:TRICI_001703"/>
<dbReference type="InterPro" id="IPR029044">
    <property type="entry name" value="Nucleotide-diphossugar_trans"/>
</dbReference>
<keyword evidence="4" id="KW-0808">Transferase</keyword>
<dbReference type="FunFam" id="3.90.550.10:FF:000051">
    <property type="entry name" value="Alpha-1,2-mannosyltransferase (Ktr4)"/>
    <property type="match status" value="1"/>
</dbReference>
<evidence type="ECO:0000256" key="4">
    <source>
        <dbReference type="ARBA" id="ARBA00022679"/>
    </source>
</evidence>
<comment type="similarity">
    <text evidence="2">Belongs to the glycosyltransferase 15 family.</text>
</comment>
<dbReference type="Gene3D" id="3.90.550.10">
    <property type="entry name" value="Spore Coat Polysaccharide Biosynthesis Protein SpsA, Chain A"/>
    <property type="match status" value="1"/>
</dbReference>
<dbReference type="GO" id="GO:0016020">
    <property type="term" value="C:membrane"/>
    <property type="evidence" value="ECO:0007669"/>
    <property type="project" value="UniProtKB-SubCell"/>
</dbReference>
<gene>
    <name evidence="8" type="ORF">TRICI_001703</name>
</gene>
<proteinExistence type="inferred from homology"/>
<dbReference type="Pfam" id="PF01793">
    <property type="entry name" value="Glyco_transf_15"/>
    <property type="match status" value="1"/>
</dbReference>
<organism evidence="8 9">
    <name type="scientific">Trichomonascus ciferrii</name>
    <dbReference type="NCBI Taxonomy" id="44093"/>
    <lineage>
        <taxon>Eukaryota</taxon>
        <taxon>Fungi</taxon>
        <taxon>Dikarya</taxon>
        <taxon>Ascomycota</taxon>
        <taxon>Saccharomycotina</taxon>
        <taxon>Dipodascomycetes</taxon>
        <taxon>Dipodascales</taxon>
        <taxon>Trichomonascaceae</taxon>
        <taxon>Trichomonascus</taxon>
        <taxon>Trichomonascus ciferrii complex</taxon>
    </lineage>
</organism>
<dbReference type="PANTHER" id="PTHR31121">
    <property type="entry name" value="ALPHA-1,2 MANNOSYLTRANSFERASE KTR1"/>
    <property type="match status" value="1"/>
</dbReference>
<dbReference type="PANTHER" id="PTHR31121:SF10">
    <property type="entry name" value="MANNOSYLTRANSFERASE KTR2-RELATED"/>
    <property type="match status" value="1"/>
</dbReference>
<dbReference type="SUPFAM" id="SSF53448">
    <property type="entry name" value="Nucleotide-diphospho-sugar transferases"/>
    <property type="match status" value="1"/>
</dbReference>
<dbReference type="EMBL" id="SWFS01000120">
    <property type="protein sequence ID" value="KAA8916154.1"/>
    <property type="molecule type" value="Genomic_DNA"/>
</dbReference>
<dbReference type="OrthoDB" id="439943at2759"/>
<comment type="caution">
    <text evidence="8">The sequence shown here is derived from an EMBL/GenBank/DDBJ whole genome shotgun (WGS) entry which is preliminary data.</text>
</comment>
<feature type="active site" description="Nucleophile" evidence="6">
    <location>
        <position position="297"/>
    </location>
</feature>
<dbReference type="PIRSF" id="PIRSF018153">
    <property type="entry name" value="Glyco_trans_15"/>
    <property type="match status" value="1"/>
</dbReference>
<keyword evidence="7" id="KW-0732">Signal</keyword>
<evidence type="ECO:0000256" key="3">
    <source>
        <dbReference type="ARBA" id="ARBA00022676"/>
    </source>
</evidence>
<comment type="subcellular location">
    <subcellularLocation>
        <location evidence="1">Membrane</location>
        <topology evidence="1">Single-pass type II membrane protein</topology>
    </subcellularLocation>
</comment>
<accession>A0A642VCG3</accession>
<evidence type="ECO:0000256" key="1">
    <source>
        <dbReference type="ARBA" id="ARBA00004606"/>
    </source>
</evidence>
<dbReference type="GO" id="GO:0006487">
    <property type="term" value="P:protein N-linked glycosylation"/>
    <property type="evidence" value="ECO:0007669"/>
    <property type="project" value="TreeGrafter"/>
</dbReference>
<evidence type="ECO:0008006" key="10">
    <source>
        <dbReference type="Google" id="ProtNLM"/>
    </source>
</evidence>